<feature type="non-terminal residue" evidence="2">
    <location>
        <position position="1"/>
    </location>
</feature>
<dbReference type="OrthoDB" id="6092637at2759"/>
<accession>V3ZSF8</accession>
<protein>
    <recommendedName>
        <fullName evidence="1">Transposase Helix-turn-helix domain-containing protein</fullName>
    </recommendedName>
</protein>
<dbReference type="Proteomes" id="UP000030746">
    <property type="component" value="Unassembled WGS sequence"/>
</dbReference>
<evidence type="ECO:0000259" key="1">
    <source>
        <dbReference type="Pfam" id="PF13613"/>
    </source>
</evidence>
<evidence type="ECO:0000313" key="3">
    <source>
        <dbReference type="Proteomes" id="UP000030746"/>
    </source>
</evidence>
<organism evidence="2 3">
    <name type="scientific">Lottia gigantea</name>
    <name type="common">Giant owl limpet</name>
    <dbReference type="NCBI Taxonomy" id="225164"/>
    <lineage>
        <taxon>Eukaryota</taxon>
        <taxon>Metazoa</taxon>
        <taxon>Spiralia</taxon>
        <taxon>Lophotrochozoa</taxon>
        <taxon>Mollusca</taxon>
        <taxon>Gastropoda</taxon>
        <taxon>Patellogastropoda</taxon>
        <taxon>Lottioidea</taxon>
        <taxon>Lottiidae</taxon>
        <taxon>Lottia</taxon>
    </lineage>
</organism>
<dbReference type="OMA" id="ATWINFM"/>
<dbReference type="RefSeq" id="XP_009063600.1">
    <property type="nucleotide sequence ID" value="XM_009065352.1"/>
</dbReference>
<gene>
    <name evidence="2" type="ORF">LOTGIDRAFT_77036</name>
</gene>
<proteinExistence type="predicted"/>
<reference evidence="2 3" key="1">
    <citation type="journal article" date="2013" name="Nature">
        <title>Insights into bilaterian evolution from three spiralian genomes.</title>
        <authorList>
            <person name="Simakov O."/>
            <person name="Marletaz F."/>
            <person name="Cho S.J."/>
            <person name="Edsinger-Gonzales E."/>
            <person name="Havlak P."/>
            <person name="Hellsten U."/>
            <person name="Kuo D.H."/>
            <person name="Larsson T."/>
            <person name="Lv J."/>
            <person name="Arendt D."/>
            <person name="Savage R."/>
            <person name="Osoegawa K."/>
            <person name="de Jong P."/>
            <person name="Grimwood J."/>
            <person name="Chapman J.A."/>
            <person name="Shapiro H."/>
            <person name="Aerts A."/>
            <person name="Otillar R.P."/>
            <person name="Terry A.Y."/>
            <person name="Boore J.L."/>
            <person name="Grigoriev I.V."/>
            <person name="Lindberg D.R."/>
            <person name="Seaver E.C."/>
            <person name="Weisblat D.A."/>
            <person name="Putnam N.H."/>
            <person name="Rokhsar D.S."/>
        </authorList>
    </citation>
    <scope>NUCLEOTIDE SEQUENCE [LARGE SCALE GENOMIC DNA]</scope>
</reference>
<dbReference type="EMBL" id="KB203274">
    <property type="protein sequence ID" value="ESO85495.1"/>
    <property type="molecule type" value="Genomic_DNA"/>
</dbReference>
<dbReference type="GeneID" id="20252256"/>
<dbReference type="Pfam" id="PF13613">
    <property type="entry name" value="HTH_Tnp_4"/>
    <property type="match status" value="1"/>
</dbReference>
<dbReference type="InterPro" id="IPR027805">
    <property type="entry name" value="Transposase_HTH_dom"/>
</dbReference>
<keyword evidence="3" id="KW-1185">Reference proteome</keyword>
<dbReference type="KEGG" id="lgi:LOTGIDRAFT_77036"/>
<sequence length="115" mass="13608">FQIKRFKGSDEDIRFWTGFYSYESFKLFWTHFVEKNSQNIRCWGVDNAKTQDSDLCGPKRKLLPIDELFMVLLKLKRGSAIKDIAERFGIHETHVSRIFITWINILHKILSAVDI</sequence>
<dbReference type="CTD" id="20252256"/>
<dbReference type="STRING" id="225164.V3ZSF8"/>
<dbReference type="PANTHER" id="PTHR23080">
    <property type="entry name" value="THAP DOMAIN PROTEIN"/>
    <property type="match status" value="1"/>
</dbReference>
<feature type="domain" description="Transposase Helix-turn-helix" evidence="1">
    <location>
        <begin position="60"/>
        <end position="111"/>
    </location>
</feature>
<dbReference type="HOGENOM" id="CLU_2114982_0_0_1"/>
<name>V3ZSF8_LOTGI</name>
<evidence type="ECO:0000313" key="2">
    <source>
        <dbReference type="EMBL" id="ESO85495.1"/>
    </source>
</evidence>
<dbReference type="AlphaFoldDB" id="V3ZSF8"/>
<feature type="non-terminal residue" evidence="2">
    <location>
        <position position="115"/>
    </location>
</feature>
<dbReference type="PANTHER" id="PTHR23080:SF133">
    <property type="entry name" value="SI:CH211-262I1.5-RELATED"/>
    <property type="match status" value="1"/>
</dbReference>